<gene>
    <name evidence="3" type="ORF">ABB26_05355</name>
</gene>
<comment type="caution">
    <text evidence="3">The sequence shown here is derived from an EMBL/GenBank/DDBJ whole genome shotgun (WGS) entry which is preliminary data.</text>
</comment>
<dbReference type="PATRIC" id="fig|405444.3.peg.3782"/>
<evidence type="ECO:0000313" key="4">
    <source>
        <dbReference type="Proteomes" id="UP000050864"/>
    </source>
</evidence>
<dbReference type="EMBL" id="LDJI01000009">
    <property type="protein sequence ID" value="KRG65226.1"/>
    <property type="molecule type" value="Genomic_DNA"/>
</dbReference>
<dbReference type="Pfam" id="PF09977">
    <property type="entry name" value="Tad_C"/>
    <property type="match status" value="1"/>
</dbReference>
<sequence length="714" mass="74629">MKRLPLRSSNGQQRLLPRGMAARQRGGMAVMMMLLLLGLVVILGLVEVGYLYWAKRDVQKTADLAALAGAQRLELCTTDYADNLAARKNAVGDNGFAGTLAIHCGYWSAELPRDARFVAITATRPLNAVRVTASRQSVPFLGQLGAMPVISATAVARRTEPQAAFSVGSRLLNVNGSAPLQGLLRLVGIDLNQTQIGSYQGLANVKITPRGLLEALGIPVAADINAGELNSLLAANQISVAKLLDVMADLADQQGVADINLGLLQQKLLGVGLSDVLVKLGSTATSSGLFATIAGGSNAASSALDVDLNALDLLGTSISIANSKHAVAVHQLDLPLLRAKASIVEPASIAIGPVGTTAYNSQVRLFLDIDSQYLPLGLGQVLGFLGTRIKLPTYIDVIDGFGRLSAINCSAQPATATVDVESPIANICIGKATTPWDSTRELCSTGLGNEQLITLLGRNVLTHKIALPALPNHDQLVLSEGQTGTVKPNDLQVGRLVSDLVGALLGTLQSLFAPQGSNTDAAKDLAHQYLEATKVNGLYQPDAVVAALRDGSATLPALGNWNTQIPTCDYWLLGCTPKKVDGNVWAGFLYETNVSDPSIIGGLLDVLGITSCKGLLAGLLAYNSCVENALAKYLQTKPGGLSGTGGYNPVTGGGSCSSVLCLLLKPIIDTTLRPLLDSVGRLLSVILSDVLGLQLGRSDVHMQSIQCGRSQLVE</sequence>
<dbReference type="AlphaFoldDB" id="A0A0R0CFZ2"/>
<dbReference type="InterPro" id="IPR018705">
    <property type="entry name" value="DUF2134_membrane"/>
</dbReference>
<organism evidence="3 4">
    <name type="scientific">Stenotrophomonas humi</name>
    <dbReference type="NCBI Taxonomy" id="405444"/>
    <lineage>
        <taxon>Bacteria</taxon>
        <taxon>Pseudomonadati</taxon>
        <taxon>Pseudomonadota</taxon>
        <taxon>Gammaproteobacteria</taxon>
        <taxon>Lysobacterales</taxon>
        <taxon>Lysobacteraceae</taxon>
        <taxon>Stenotrophomonas</taxon>
    </lineage>
</organism>
<keyword evidence="1" id="KW-1133">Transmembrane helix</keyword>
<keyword evidence="4" id="KW-1185">Reference proteome</keyword>
<evidence type="ECO:0000256" key="1">
    <source>
        <dbReference type="SAM" id="Phobius"/>
    </source>
</evidence>
<dbReference type="RefSeq" id="WP_057632636.1">
    <property type="nucleotide sequence ID" value="NZ_LDJI01000009.1"/>
</dbReference>
<protein>
    <recommendedName>
        <fullName evidence="2">DUF2134 domain-containing protein</fullName>
    </recommendedName>
</protein>
<accession>A0A0R0CFZ2</accession>
<feature type="domain" description="DUF2134" evidence="2">
    <location>
        <begin position="68"/>
        <end position="156"/>
    </location>
</feature>
<feature type="transmembrane region" description="Helical" evidence="1">
    <location>
        <begin position="28"/>
        <end position="53"/>
    </location>
</feature>
<name>A0A0R0CFZ2_9GAMM</name>
<keyword evidence="1" id="KW-0472">Membrane</keyword>
<dbReference type="Proteomes" id="UP000050864">
    <property type="component" value="Unassembled WGS sequence"/>
</dbReference>
<proteinExistence type="predicted"/>
<evidence type="ECO:0000313" key="3">
    <source>
        <dbReference type="EMBL" id="KRG65226.1"/>
    </source>
</evidence>
<reference evidence="3 4" key="1">
    <citation type="submission" date="2015-05" db="EMBL/GenBank/DDBJ databases">
        <title>Genome sequencing and analysis of members of genus Stenotrophomonas.</title>
        <authorList>
            <person name="Patil P.P."/>
            <person name="Midha S."/>
            <person name="Patil P.B."/>
        </authorList>
    </citation>
    <scope>NUCLEOTIDE SEQUENCE [LARGE SCALE GENOMIC DNA]</scope>
    <source>
        <strain evidence="3 4">DSM 18929</strain>
    </source>
</reference>
<dbReference type="STRING" id="405444.ABB26_05355"/>
<evidence type="ECO:0000259" key="2">
    <source>
        <dbReference type="Pfam" id="PF09977"/>
    </source>
</evidence>
<keyword evidence="1" id="KW-0812">Transmembrane</keyword>